<comment type="caution">
    <text evidence="2">The sequence shown here is derived from an EMBL/GenBank/DDBJ whole genome shotgun (WGS) entry which is preliminary data.</text>
</comment>
<reference evidence="2" key="1">
    <citation type="submission" date="2022-08" db="EMBL/GenBank/DDBJ databases">
        <title>Draft genome sequencing of Roseisolibacter agri AW1220.</title>
        <authorList>
            <person name="Tobiishi Y."/>
            <person name="Tonouchi A."/>
        </authorList>
    </citation>
    <scope>NUCLEOTIDE SEQUENCE</scope>
    <source>
        <strain evidence="2">AW1220</strain>
    </source>
</reference>
<dbReference type="Proteomes" id="UP001161325">
    <property type="component" value="Unassembled WGS sequence"/>
</dbReference>
<dbReference type="PANTHER" id="PTHR43685">
    <property type="entry name" value="GLYCOSYLTRANSFERASE"/>
    <property type="match status" value="1"/>
</dbReference>
<evidence type="ECO:0000313" key="2">
    <source>
        <dbReference type="EMBL" id="GLC26119.1"/>
    </source>
</evidence>
<protein>
    <recommendedName>
        <fullName evidence="1">Glycosyltransferase 2-like domain-containing protein</fullName>
    </recommendedName>
</protein>
<organism evidence="2 3">
    <name type="scientific">Roseisolibacter agri</name>
    <dbReference type="NCBI Taxonomy" id="2014610"/>
    <lineage>
        <taxon>Bacteria</taxon>
        <taxon>Pseudomonadati</taxon>
        <taxon>Gemmatimonadota</taxon>
        <taxon>Gemmatimonadia</taxon>
        <taxon>Gemmatimonadales</taxon>
        <taxon>Gemmatimonadaceae</taxon>
        <taxon>Roseisolibacter</taxon>
    </lineage>
</organism>
<evidence type="ECO:0000259" key="1">
    <source>
        <dbReference type="Pfam" id="PF00535"/>
    </source>
</evidence>
<gene>
    <name evidence="2" type="ORF">rosag_26320</name>
</gene>
<dbReference type="AlphaFoldDB" id="A0AA37Q3Z1"/>
<dbReference type="RefSeq" id="WP_284350587.1">
    <property type="nucleotide sequence ID" value="NZ_BRXS01000004.1"/>
</dbReference>
<dbReference type="EMBL" id="BRXS01000004">
    <property type="protein sequence ID" value="GLC26119.1"/>
    <property type="molecule type" value="Genomic_DNA"/>
</dbReference>
<evidence type="ECO:0000313" key="3">
    <source>
        <dbReference type="Proteomes" id="UP001161325"/>
    </source>
</evidence>
<dbReference type="PANTHER" id="PTHR43685:SF2">
    <property type="entry name" value="GLYCOSYLTRANSFERASE 2-LIKE DOMAIN-CONTAINING PROTEIN"/>
    <property type="match status" value="1"/>
</dbReference>
<dbReference type="CDD" id="cd00761">
    <property type="entry name" value="Glyco_tranf_GTA_type"/>
    <property type="match status" value="1"/>
</dbReference>
<name>A0AA37Q3Z1_9BACT</name>
<dbReference type="Gene3D" id="3.90.550.10">
    <property type="entry name" value="Spore Coat Polysaccharide Biosynthesis Protein SpsA, Chain A"/>
    <property type="match status" value="1"/>
</dbReference>
<dbReference type="SUPFAM" id="SSF53448">
    <property type="entry name" value="Nucleotide-diphospho-sugar transferases"/>
    <property type="match status" value="1"/>
</dbReference>
<feature type="domain" description="Glycosyltransferase 2-like" evidence="1">
    <location>
        <begin position="9"/>
        <end position="173"/>
    </location>
</feature>
<dbReference type="Pfam" id="PF00535">
    <property type="entry name" value="Glycos_transf_2"/>
    <property type="match status" value="1"/>
</dbReference>
<sequence>MPDRAPRVSVVVAAFVATARQARLLDETLATVDAQEHRPHELLVVDDGSPLPVAPLVARHARARCLRQDNAGPAVARNVGVRESAGDLLVFLDADDHLHPHALTAGLRALDARPECVMVVGPRDEMCHDGRPTDFVPVLPPVDRDLYAVLLDFTWYVIPPSSCMVRRAAFDAVGGFRDPWGADDLDFYLRVVRHGPVWCYGGPPVTRYRRYPESSSRDGARMLHSVRVVYERQRPIVAGDPVLEAAFARGLARLTDIFQRALIENVAVRLAAGDRDAALASARLLEQENPALAAAALDPALRRAAGARATG</sequence>
<dbReference type="InterPro" id="IPR050834">
    <property type="entry name" value="Glycosyltransf_2"/>
</dbReference>
<dbReference type="InterPro" id="IPR029044">
    <property type="entry name" value="Nucleotide-diphossugar_trans"/>
</dbReference>
<dbReference type="InterPro" id="IPR001173">
    <property type="entry name" value="Glyco_trans_2-like"/>
</dbReference>
<keyword evidence="3" id="KW-1185">Reference proteome</keyword>
<proteinExistence type="predicted"/>
<accession>A0AA37Q3Z1</accession>